<sequence>MKRTYSKNYFEKYAAMTLLSILQLSADMIIIDDCPDLRLPVLNMGIEVTQALTPKEAVADIKKALYASGDLNPFDQKESHIPFVLQKISHAIDRKQKKSAHYKVYDCNGLYIFSHCHNLDADLLLAYFYGQRYHDLFYQQIYINCISEVYVYHLQTQQLVSYHYQAEDLSIMNEEALAYEAISQKERRQIIL</sequence>
<name>A0A9D1HMR1_9FIRM</name>
<dbReference type="EMBL" id="DVMJ01000033">
    <property type="protein sequence ID" value="HIU13248.1"/>
    <property type="molecule type" value="Genomic_DNA"/>
</dbReference>
<reference evidence="1" key="2">
    <citation type="journal article" date="2021" name="PeerJ">
        <title>Extensive microbial diversity within the chicken gut microbiome revealed by metagenomics and culture.</title>
        <authorList>
            <person name="Gilroy R."/>
            <person name="Ravi A."/>
            <person name="Getino M."/>
            <person name="Pursley I."/>
            <person name="Horton D.L."/>
            <person name="Alikhan N.F."/>
            <person name="Baker D."/>
            <person name="Gharbi K."/>
            <person name="Hall N."/>
            <person name="Watson M."/>
            <person name="Adriaenssens E.M."/>
            <person name="Foster-Nyarko E."/>
            <person name="Jarju S."/>
            <person name="Secka A."/>
            <person name="Antonio M."/>
            <person name="Oren A."/>
            <person name="Chaudhuri R.R."/>
            <person name="La Ragione R."/>
            <person name="Hildebrand F."/>
            <person name="Pallen M.J."/>
        </authorList>
    </citation>
    <scope>NUCLEOTIDE SEQUENCE</scope>
    <source>
        <strain evidence="1">CHK195-11698</strain>
    </source>
</reference>
<protein>
    <submittedName>
        <fullName evidence="1">Uncharacterized protein</fullName>
    </submittedName>
</protein>
<dbReference type="AlphaFoldDB" id="A0A9D1HMR1"/>
<comment type="caution">
    <text evidence="1">The sequence shown here is derived from an EMBL/GenBank/DDBJ whole genome shotgun (WGS) entry which is preliminary data.</text>
</comment>
<proteinExistence type="predicted"/>
<accession>A0A9D1HMR1</accession>
<gene>
    <name evidence="1" type="ORF">IAD15_04180</name>
</gene>
<evidence type="ECO:0000313" key="1">
    <source>
        <dbReference type="EMBL" id="HIU13248.1"/>
    </source>
</evidence>
<dbReference type="Proteomes" id="UP000824175">
    <property type="component" value="Unassembled WGS sequence"/>
</dbReference>
<evidence type="ECO:0000313" key="2">
    <source>
        <dbReference type="Proteomes" id="UP000824175"/>
    </source>
</evidence>
<reference evidence="1" key="1">
    <citation type="submission" date="2020-10" db="EMBL/GenBank/DDBJ databases">
        <authorList>
            <person name="Gilroy R."/>
        </authorList>
    </citation>
    <scope>NUCLEOTIDE SEQUENCE</scope>
    <source>
        <strain evidence="1">CHK195-11698</strain>
    </source>
</reference>
<organism evidence="1 2">
    <name type="scientific">Candidatus Fimiplasma intestinipullorum</name>
    <dbReference type="NCBI Taxonomy" id="2840825"/>
    <lineage>
        <taxon>Bacteria</taxon>
        <taxon>Bacillati</taxon>
        <taxon>Bacillota</taxon>
        <taxon>Clostridia</taxon>
        <taxon>Eubacteriales</taxon>
        <taxon>Candidatus Fimiplasma</taxon>
    </lineage>
</organism>